<proteinExistence type="predicted"/>
<gene>
    <name evidence="3" type="primary">jg21331</name>
    <name evidence="3" type="ORF">PAEG_LOCUS6975</name>
</gene>
<reference evidence="3" key="1">
    <citation type="submission" date="2022-03" db="EMBL/GenBank/DDBJ databases">
        <authorList>
            <person name="Lindestad O."/>
        </authorList>
    </citation>
    <scope>NUCLEOTIDE SEQUENCE</scope>
</reference>
<dbReference type="SMART" id="SM00343">
    <property type="entry name" value="ZnF_C2HC"/>
    <property type="match status" value="2"/>
</dbReference>
<feature type="region of interest" description="Disordered" evidence="1">
    <location>
        <begin position="43"/>
        <end position="70"/>
    </location>
</feature>
<dbReference type="EMBL" id="CAKXAJ010020956">
    <property type="protein sequence ID" value="CAH2225562.1"/>
    <property type="molecule type" value="Genomic_DNA"/>
</dbReference>
<evidence type="ECO:0000313" key="4">
    <source>
        <dbReference type="Proteomes" id="UP000838756"/>
    </source>
</evidence>
<dbReference type="GO" id="GO:0003676">
    <property type="term" value="F:nucleic acid binding"/>
    <property type="evidence" value="ECO:0007669"/>
    <property type="project" value="InterPro"/>
</dbReference>
<dbReference type="SUPFAM" id="SSF57756">
    <property type="entry name" value="Retrovirus zinc finger-like domains"/>
    <property type="match status" value="1"/>
</dbReference>
<feature type="domain" description="CCHC-type" evidence="2">
    <location>
        <begin position="246"/>
        <end position="262"/>
    </location>
</feature>
<sequence>MELIKELTTCITEVRKLREDLATASACPPLIPTGTTYAQITGRGTAGYGSSRRPLASQGSFPLPPTTSTLPLQIKVPTTKPALIITTKTPVGTRQETVEAFRKSISFGGAKYAPSKVSALAKNKLRVEFDSVRDCEDALRRLQDSEAAQVTAEPSKKLKPMIILKGISEDMPAEDLVGVLFGQNIEFDDFSEEDINFRFKRNNRNGKLYNAVFVVSPRLFRAAMLIGRIRLDHQRVYSEEFSPFLQCHSCLQFGHTRKHCRSEQIRCAHCAEPNHLEADCPTKGDQQAPPKCHNCAAHNARFPNKLNTQHRATSNSCRILSNIRAKIDNTIDYGQ</sequence>
<comment type="caution">
    <text evidence="3">The sequence shown here is derived from an EMBL/GenBank/DDBJ whole genome shotgun (WGS) entry which is preliminary data.</text>
</comment>
<evidence type="ECO:0000256" key="1">
    <source>
        <dbReference type="SAM" id="MobiDB-lite"/>
    </source>
</evidence>
<dbReference type="Gene3D" id="4.10.60.10">
    <property type="entry name" value="Zinc finger, CCHC-type"/>
    <property type="match status" value="1"/>
</dbReference>
<name>A0A8S4R1B9_9NEOP</name>
<keyword evidence="4" id="KW-1185">Reference proteome</keyword>
<feature type="domain" description="CCHC-type" evidence="2">
    <location>
        <begin position="266"/>
        <end position="282"/>
    </location>
</feature>
<organism evidence="3 4">
    <name type="scientific">Pararge aegeria aegeria</name>
    <dbReference type="NCBI Taxonomy" id="348720"/>
    <lineage>
        <taxon>Eukaryota</taxon>
        <taxon>Metazoa</taxon>
        <taxon>Ecdysozoa</taxon>
        <taxon>Arthropoda</taxon>
        <taxon>Hexapoda</taxon>
        <taxon>Insecta</taxon>
        <taxon>Pterygota</taxon>
        <taxon>Neoptera</taxon>
        <taxon>Endopterygota</taxon>
        <taxon>Lepidoptera</taxon>
        <taxon>Glossata</taxon>
        <taxon>Ditrysia</taxon>
        <taxon>Papilionoidea</taxon>
        <taxon>Nymphalidae</taxon>
        <taxon>Satyrinae</taxon>
        <taxon>Satyrini</taxon>
        <taxon>Parargina</taxon>
        <taxon>Pararge</taxon>
    </lineage>
</organism>
<dbReference type="InterPro" id="IPR036875">
    <property type="entry name" value="Znf_CCHC_sf"/>
</dbReference>
<dbReference type="InterPro" id="IPR001878">
    <property type="entry name" value="Znf_CCHC"/>
</dbReference>
<dbReference type="GO" id="GO:0008270">
    <property type="term" value="F:zinc ion binding"/>
    <property type="evidence" value="ECO:0007669"/>
    <property type="project" value="InterPro"/>
</dbReference>
<evidence type="ECO:0000313" key="3">
    <source>
        <dbReference type="EMBL" id="CAH2225562.1"/>
    </source>
</evidence>
<dbReference type="AlphaFoldDB" id="A0A8S4R1B9"/>
<protein>
    <submittedName>
        <fullName evidence="3">Jg21331 protein</fullName>
    </submittedName>
</protein>
<dbReference type="OrthoDB" id="10022108at2759"/>
<dbReference type="Proteomes" id="UP000838756">
    <property type="component" value="Unassembled WGS sequence"/>
</dbReference>
<evidence type="ECO:0000259" key="2">
    <source>
        <dbReference type="SMART" id="SM00343"/>
    </source>
</evidence>
<accession>A0A8S4R1B9</accession>